<comment type="cofactor">
    <cofactor evidence="1">
        <name>FAD</name>
        <dbReference type="ChEBI" id="CHEBI:57692"/>
    </cofactor>
</comment>
<evidence type="ECO:0000313" key="8">
    <source>
        <dbReference type="Proteomes" id="UP000214365"/>
    </source>
</evidence>
<evidence type="ECO:0000313" key="7">
    <source>
        <dbReference type="EMBL" id="OKL61370.1"/>
    </source>
</evidence>
<dbReference type="InterPro" id="IPR002938">
    <property type="entry name" value="FAD-bd"/>
</dbReference>
<evidence type="ECO:0000256" key="3">
    <source>
        <dbReference type="ARBA" id="ARBA00022827"/>
    </source>
</evidence>
<dbReference type="OrthoDB" id="47494at2759"/>
<organism evidence="7 8">
    <name type="scientific">Talaromyces atroroseus</name>
    <dbReference type="NCBI Taxonomy" id="1441469"/>
    <lineage>
        <taxon>Eukaryota</taxon>
        <taxon>Fungi</taxon>
        <taxon>Dikarya</taxon>
        <taxon>Ascomycota</taxon>
        <taxon>Pezizomycotina</taxon>
        <taxon>Eurotiomycetes</taxon>
        <taxon>Eurotiomycetidae</taxon>
        <taxon>Eurotiales</taxon>
        <taxon>Trichocomaceae</taxon>
        <taxon>Talaromyces</taxon>
        <taxon>Talaromyces sect. Trachyspermi</taxon>
    </lineage>
</organism>
<accession>A0A225AKH0</accession>
<keyword evidence="2" id="KW-0285">Flavoprotein</keyword>
<dbReference type="PANTHER" id="PTHR47178:SF3">
    <property type="entry name" value="FAD-BINDING DOMAIN-CONTAINING PROTEIN"/>
    <property type="match status" value="1"/>
</dbReference>
<keyword evidence="3" id="KW-0274">FAD</keyword>
<dbReference type="GeneID" id="31003462"/>
<dbReference type="Gene3D" id="3.50.50.60">
    <property type="entry name" value="FAD/NAD(P)-binding domain"/>
    <property type="match status" value="1"/>
</dbReference>
<keyword evidence="5" id="KW-0503">Monooxygenase</keyword>
<proteinExistence type="predicted"/>
<evidence type="ECO:0000256" key="1">
    <source>
        <dbReference type="ARBA" id="ARBA00001974"/>
    </source>
</evidence>
<name>A0A225AKH0_TALAT</name>
<dbReference type="GO" id="GO:0071949">
    <property type="term" value="F:FAD binding"/>
    <property type="evidence" value="ECO:0007669"/>
    <property type="project" value="InterPro"/>
</dbReference>
<dbReference type="GO" id="GO:0004497">
    <property type="term" value="F:monooxygenase activity"/>
    <property type="evidence" value="ECO:0007669"/>
    <property type="project" value="UniProtKB-KW"/>
</dbReference>
<dbReference type="InterPro" id="IPR036188">
    <property type="entry name" value="FAD/NAD-bd_sf"/>
</dbReference>
<evidence type="ECO:0000256" key="2">
    <source>
        <dbReference type="ARBA" id="ARBA00022630"/>
    </source>
</evidence>
<dbReference type="AlphaFoldDB" id="A0A225AKH0"/>
<evidence type="ECO:0000256" key="4">
    <source>
        <dbReference type="ARBA" id="ARBA00023002"/>
    </source>
</evidence>
<dbReference type="PANTHER" id="PTHR47178">
    <property type="entry name" value="MONOOXYGENASE, FAD-BINDING"/>
    <property type="match status" value="1"/>
</dbReference>
<protein>
    <recommendedName>
        <fullName evidence="6">FAD-binding domain-containing protein</fullName>
    </recommendedName>
</protein>
<reference evidence="7 8" key="1">
    <citation type="submission" date="2015-06" db="EMBL/GenBank/DDBJ databases">
        <title>Talaromyces atroroseus IBT 11181 draft genome.</title>
        <authorList>
            <person name="Rasmussen K.B."/>
            <person name="Rasmussen S."/>
            <person name="Petersen B."/>
            <person name="Sicheritz-Ponten T."/>
            <person name="Mortensen U.H."/>
            <person name="Thrane U."/>
        </authorList>
    </citation>
    <scope>NUCLEOTIDE SEQUENCE [LARGE SCALE GENOMIC DNA]</scope>
    <source>
        <strain evidence="7 8">IBT 11181</strain>
    </source>
</reference>
<evidence type="ECO:0000256" key="5">
    <source>
        <dbReference type="ARBA" id="ARBA00023033"/>
    </source>
</evidence>
<dbReference type="SUPFAM" id="SSF51905">
    <property type="entry name" value="FAD/NAD(P)-binding domain"/>
    <property type="match status" value="1"/>
</dbReference>
<dbReference type="PRINTS" id="PR00420">
    <property type="entry name" value="RNGMNOXGNASE"/>
</dbReference>
<dbReference type="Pfam" id="PF01494">
    <property type="entry name" value="FAD_binding_3"/>
    <property type="match status" value="1"/>
</dbReference>
<keyword evidence="4" id="KW-0560">Oxidoreductase</keyword>
<dbReference type="STRING" id="1441469.A0A225AKH0"/>
<evidence type="ECO:0000259" key="6">
    <source>
        <dbReference type="Pfam" id="PF01494"/>
    </source>
</evidence>
<gene>
    <name evidence="7" type="ORF">UA08_03707</name>
</gene>
<dbReference type="EMBL" id="LFMY01000004">
    <property type="protein sequence ID" value="OKL61370.1"/>
    <property type="molecule type" value="Genomic_DNA"/>
</dbReference>
<sequence>MPALTNLLPEDIKKNIPKAICNPYLDFNEEVECLPCYHGITGELLFKSPLPDSRRVSRQRLRRVLANGLDIKWGTTLSQISFPSDRSDDDAATENKVHLVFDDGEQDTTDYVFAADGASSKVRELILGPDAARVQFSGFMFATGIANYHDADKVQAVVKAHPVAAITLGMEAVTGCGVMYVGDKNDMSTWTTFWTKIWKGSADIFPKEQDALEFIKETTKNVCEPFQSLINWTPLGSSCYVDEMKYWVPVPFNNHAGRVTLAGDAAHPMLIYRGQGFQHAIVDVTNYIEALTKIRDVTGIADRKAIMSAFDAEMIERTAKAVKQSLQEAEYSMNEETIRKMTDILPLKFTICAISLGKSSTFELYEPREVT</sequence>
<dbReference type="Proteomes" id="UP000214365">
    <property type="component" value="Unassembled WGS sequence"/>
</dbReference>
<keyword evidence="8" id="KW-1185">Reference proteome</keyword>
<dbReference type="RefSeq" id="XP_020121491.1">
    <property type="nucleotide sequence ID" value="XM_020266037.1"/>
</dbReference>
<feature type="domain" description="FAD-binding" evidence="6">
    <location>
        <begin position="100"/>
        <end position="302"/>
    </location>
</feature>
<comment type="caution">
    <text evidence="7">The sequence shown here is derived from an EMBL/GenBank/DDBJ whole genome shotgun (WGS) entry which is preliminary data.</text>
</comment>